<evidence type="ECO:0000256" key="1">
    <source>
        <dbReference type="SAM" id="Coils"/>
    </source>
</evidence>
<keyword evidence="3" id="KW-1185">Reference proteome</keyword>
<comment type="caution">
    <text evidence="2">The sequence shown here is derived from an EMBL/GenBank/DDBJ whole genome shotgun (WGS) entry which is preliminary data.</text>
</comment>
<sequence length="147" mass="17291">PTQENQTPCLDDTNKNNLSVNTTDPMVKLDRIKQFVDLVQLENQQKSELIMDLNGRIEKMQEFIYDQGIEIEELRGKLDDQENEIEELRSRLRRAYDNIAEIQDLCDEKIKYNEMLVEQWNSRFSDCQKQINSVIEIAKAVGHFQLA</sequence>
<dbReference type="Proteomes" id="UP000789901">
    <property type="component" value="Unassembled WGS sequence"/>
</dbReference>
<feature type="non-terminal residue" evidence="2">
    <location>
        <position position="147"/>
    </location>
</feature>
<protein>
    <submittedName>
        <fullName evidence="2">22067_t:CDS:1</fullName>
    </submittedName>
</protein>
<evidence type="ECO:0000313" key="3">
    <source>
        <dbReference type="Proteomes" id="UP000789901"/>
    </source>
</evidence>
<feature type="coiled-coil region" evidence="1">
    <location>
        <begin position="71"/>
        <end position="105"/>
    </location>
</feature>
<feature type="non-terminal residue" evidence="2">
    <location>
        <position position="1"/>
    </location>
</feature>
<dbReference type="EMBL" id="CAJVQB010081641">
    <property type="protein sequence ID" value="CAG8845977.1"/>
    <property type="molecule type" value="Genomic_DNA"/>
</dbReference>
<proteinExistence type="predicted"/>
<organism evidence="2 3">
    <name type="scientific">Gigaspora margarita</name>
    <dbReference type="NCBI Taxonomy" id="4874"/>
    <lineage>
        <taxon>Eukaryota</taxon>
        <taxon>Fungi</taxon>
        <taxon>Fungi incertae sedis</taxon>
        <taxon>Mucoromycota</taxon>
        <taxon>Glomeromycotina</taxon>
        <taxon>Glomeromycetes</taxon>
        <taxon>Diversisporales</taxon>
        <taxon>Gigasporaceae</taxon>
        <taxon>Gigaspora</taxon>
    </lineage>
</organism>
<name>A0ABN7X1X0_GIGMA</name>
<evidence type="ECO:0000313" key="2">
    <source>
        <dbReference type="EMBL" id="CAG8845977.1"/>
    </source>
</evidence>
<keyword evidence="1" id="KW-0175">Coiled coil</keyword>
<gene>
    <name evidence="2" type="ORF">GMARGA_LOCUS37930</name>
</gene>
<reference evidence="2 3" key="1">
    <citation type="submission" date="2021-06" db="EMBL/GenBank/DDBJ databases">
        <authorList>
            <person name="Kallberg Y."/>
            <person name="Tangrot J."/>
            <person name="Rosling A."/>
        </authorList>
    </citation>
    <scope>NUCLEOTIDE SEQUENCE [LARGE SCALE GENOMIC DNA]</scope>
    <source>
        <strain evidence="2 3">120-4 pot B 10/14</strain>
    </source>
</reference>
<accession>A0ABN7X1X0</accession>